<dbReference type="OrthoDB" id="4045at2"/>
<accession>A0A330M0M4</accession>
<keyword evidence="5 8" id="KW-0472">Membrane</keyword>
<evidence type="ECO:0000259" key="9">
    <source>
        <dbReference type="Pfam" id="PF01618"/>
    </source>
</evidence>
<dbReference type="Proteomes" id="UP000250163">
    <property type="component" value="Chromosome MORIYA"/>
</dbReference>
<feature type="transmembrane region" description="Helical" evidence="8">
    <location>
        <begin position="281"/>
        <end position="303"/>
    </location>
</feature>
<sequence length="480" mass="51161">MTIPLFNISPTLKTLAMRCNAVIIIATCLLMFNANATPLDELLKQVKQSNVAETKIDNAALSRFKANLASQKTNLATQAQRNQALQQKMTQLQDLIVANNKLILAKQKLANSEKSDLDKVFSEFRGASQDLRGQLNKSPLSATLPGRATQLSPYSEANYEPDLGAIKNLWLLFTQQMVASSKVTTTDIPVTMADGSKETLAVTQIAGFTAFTAQGPLLYQPASESYQLLPSNSADISARIAGFSQPQDGFVSALIDPSAGGLLKRATEAKAWWQVFSDAGIVGGVIVAVGVIGMGIGLFRLLVLGREAQKIKVQKQQLNTLTDNSLGRIIGVADRHGNSNADELARFLDEAILAELPECRKGLGSIAVLATIAPMLGLLGTVAGMIETFQAITAYGNSDPQVLSSGISKALLTTKFGLIAAVPLMLLHSLLTSKSDSIVHVIEHQSAGLLAQRQQRLNLCVNDSASAPVAVDQQQVTGNV</sequence>
<dbReference type="PANTHER" id="PTHR30625">
    <property type="entry name" value="PROTEIN TOLQ"/>
    <property type="match status" value="1"/>
</dbReference>
<evidence type="ECO:0000256" key="2">
    <source>
        <dbReference type="ARBA" id="ARBA00022475"/>
    </source>
</evidence>
<evidence type="ECO:0000256" key="6">
    <source>
        <dbReference type="RuleBase" id="RU004057"/>
    </source>
</evidence>
<protein>
    <submittedName>
        <fullName evidence="10">MotA/TolQ/ExbB proton channel family protein</fullName>
    </submittedName>
</protein>
<dbReference type="InterPro" id="IPR002898">
    <property type="entry name" value="MotA_ExbB_proton_chnl"/>
</dbReference>
<keyword evidence="3 8" id="KW-0812">Transmembrane</keyword>
<comment type="subcellular location">
    <subcellularLocation>
        <location evidence="1">Cell membrane</location>
        <topology evidence="1">Multi-pass membrane protein</topology>
    </subcellularLocation>
    <subcellularLocation>
        <location evidence="6">Membrane</location>
        <topology evidence="6">Multi-pass membrane protein</topology>
    </subcellularLocation>
</comment>
<keyword evidence="6" id="KW-0813">Transport</keyword>
<feature type="transmembrane region" description="Helical" evidence="8">
    <location>
        <begin position="406"/>
        <end position="427"/>
    </location>
</feature>
<evidence type="ECO:0000313" key="11">
    <source>
        <dbReference type="Proteomes" id="UP000250163"/>
    </source>
</evidence>
<dbReference type="AlphaFoldDB" id="A0A330M0M4"/>
<dbReference type="EMBL" id="LS483250">
    <property type="protein sequence ID" value="SQD79955.1"/>
    <property type="molecule type" value="Genomic_DNA"/>
</dbReference>
<evidence type="ECO:0000256" key="3">
    <source>
        <dbReference type="ARBA" id="ARBA00022692"/>
    </source>
</evidence>
<keyword evidence="4 8" id="KW-1133">Transmembrane helix</keyword>
<evidence type="ECO:0000256" key="4">
    <source>
        <dbReference type="ARBA" id="ARBA00022989"/>
    </source>
</evidence>
<dbReference type="InterPro" id="IPR017270">
    <property type="entry name" value="MotA/TolQ/ExbB-rel"/>
</dbReference>
<evidence type="ECO:0000313" key="10">
    <source>
        <dbReference type="EMBL" id="SQD79955.1"/>
    </source>
</evidence>
<dbReference type="RefSeq" id="WP_112716943.1">
    <property type="nucleotide sequence ID" value="NZ_LS483250.1"/>
</dbReference>
<gene>
    <name evidence="10" type="ORF">MORIYA_3500</name>
</gene>
<dbReference type="InterPro" id="IPR050790">
    <property type="entry name" value="ExbB/TolQ_transport"/>
</dbReference>
<reference evidence="11" key="1">
    <citation type="submission" date="2018-05" db="EMBL/GenBank/DDBJ databases">
        <authorList>
            <person name="Cea G.-C."/>
            <person name="William W."/>
        </authorList>
    </citation>
    <scope>NUCLEOTIDE SEQUENCE [LARGE SCALE GENOMIC DNA]</scope>
    <source>
        <strain evidence="11">DB21MT 5</strain>
    </source>
</reference>
<dbReference type="GO" id="GO:0005886">
    <property type="term" value="C:plasma membrane"/>
    <property type="evidence" value="ECO:0007669"/>
    <property type="project" value="UniProtKB-SubCell"/>
</dbReference>
<keyword evidence="11" id="KW-1185">Reference proteome</keyword>
<proteinExistence type="inferred from homology"/>
<evidence type="ECO:0000256" key="1">
    <source>
        <dbReference type="ARBA" id="ARBA00004651"/>
    </source>
</evidence>
<dbReference type="Pfam" id="PF01618">
    <property type="entry name" value="MotA_ExbB"/>
    <property type="match status" value="1"/>
</dbReference>
<feature type="domain" description="MotA/TolQ/ExbB proton channel" evidence="9">
    <location>
        <begin position="336"/>
        <end position="443"/>
    </location>
</feature>
<dbReference type="PANTHER" id="PTHR30625:SF11">
    <property type="entry name" value="MOTA_TOLQ_EXBB PROTON CHANNEL DOMAIN-CONTAINING PROTEIN"/>
    <property type="match status" value="1"/>
</dbReference>
<dbReference type="PIRSF" id="PIRSF037714">
    <property type="entry name" value="TolR"/>
    <property type="match status" value="1"/>
</dbReference>
<evidence type="ECO:0000256" key="5">
    <source>
        <dbReference type="ARBA" id="ARBA00023136"/>
    </source>
</evidence>
<evidence type="ECO:0000256" key="7">
    <source>
        <dbReference type="SAM" id="Coils"/>
    </source>
</evidence>
<organism evidence="10 11">
    <name type="scientific">Moritella yayanosii</name>
    <dbReference type="NCBI Taxonomy" id="69539"/>
    <lineage>
        <taxon>Bacteria</taxon>
        <taxon>Pseudomonadati</taxon>
        <taxon>Pseudomonadota</taxon>
        <taxon>Gammaproteobacteria</taxon>
        <taxon>Alteromonadales</taxon>
        <taxon>Moritellaceae</taxon>
        <taxon>Moritella</taxon>
    </lineage>
</organism>
<keyword evidence="7" id="KW-0175">Coiled coil</keyword>
<keyword evidence="6" id="KW-0653">Protein transport</keyword>
<comment type="similarity">
    <text evidence="6">Belongs to the exbB/tolQ family.</text>
</comment>
<name>A0A330M0M4_9GAMM</name>
<dbReference type="GO" id="GO:0017038">
    <property type="term" value="P:protein import"/>
    <property type="evidence" value="ECO:0007669"/>
    <property type="project" value="TreeGrafter"/>
</dbReference>
<keyword evidence="2" id="KW-1003">Cell membrane</keyword>
<feature type="coiled-coil region" evidence="7">
    <location>
        <begin position="68"/>
        <end position="95"/>
    </location>
</feature>
<feature type="transmembrane region" description="Helical" evidence="8">
    <location>
        <begin position="366"/>
        <end position="386"/>
    </location>
</feature>
<dbReference type="KEGG" id="mya:MORIYA_3500"/>
<evidence type="ECO:0000256" key="8">
    <source>
        <dbReference type="SAM" id="Phobius"/>
    </source>
</evidence>